<name>A0AAV9APH0_ACOGR</name>
<evidence type="ECO:0000313" key="3">
    <source>
        <dbReference type="Proteomes" id="UP001179952"/>
    </source>
</evidence>
<protein>
    <submittedName>
        <fullName evidence="2">Uncharacterized protein</fullName>
    </submittedName>
</protein>
<organism evidence="2 3">
    <name type="scientific">Acorus gramineus</name>
    <name type="common">Dwarf sweet flag</name>
    <dbReference type="NCBI Taxonomy" id="55184"/>
    <lineage>
        <taxon>Eukaryota</taxon>
        <taxon>Viridiplantae</taxon>
        <taxon>Streptophyta</taxon>
        <taxon>Embryophyta</taxon>
        <taxon>Tracheophyta</taxon>
        <taxon>Spermatophyta</taxon>
        <taxon>Magnoliopsida</taxon>
        <taxon>Liliopsida</taxon>
        <taxon>Acoraceae</taxon>
        <taxon>Acorus</taxon>
    </lineage>
</organism>
<feature type="region of interest" description="Disordered" evidence="1">
    <location>
        <begin position="74"/>
        <end position="108"/>
    </location>
</feature>
<dbReference type="GO" id="GO:0051783">
    <property type="term" value="P:regulation of nuclear division"/>
    <property type="evidence" value="ECO:0007669"/>
    <property type="project" value="InterPro"/>
</dbReference>
<dbReference type="GO" id="GO:0005634">
    <property type="term" value="C:nucleus"/>
    <property type="evidence" value="ECO:0007669"/>
    <property type="project" value="InterPro"/>
</dbReference>
<sequence>MPEARDRIEGAAAIARSPSDDKENITPEWARSGSRGRRTSPEWKSPLPTWYPRTPLRDITAIVNALERRRTRVRASTLRRMNQGTEISQANPPPATLEPTISGQTTPPTETDLIEPTIPNSAVTPTPQADLKLKAKTVKAPPAAALLLQIKGAL</sequence>
<dbReference type="PANTHER" id="PTHR35119:SF1">
    <property type="entry name" value="PROTEIN POLYCHOME"/>
    <property type="match status" value="1"/>
</dbReference>
<evidence type="ECO:0000313" key="2">
    <source>
        <dbReference type="EMBL" id="KAK1266056.1"/>
    </source>
</evidence>
<reference evidence="2" key="1">
    <citation type="journal article" date="2023" name="Nat. Commun.">
        <title>Diploid and tetraploid genomes of Acorus and the evolution of monocots.</title>
        <authorList>
            <person name="Ma L."/>
            <person name="Liu K.W."/>
            <person name="Li Z."/>
            <person name="Hsiao Y.Y."/>
            <person name="Qi Y."/>
            <person name="Fu T."/>
            <person name="Tang G.D."/>
            <person name="Zhang D."/>
            <person name="Sun W.H."/>
            <person name="Liu D.K."/>
            <person name="Li Y."/>
            <person name="Chen G.Z."/>
            <person name="Liu X.D."/>
            <person name="Liao X.Y."/>
            <person name="Jiang Y.T."/>
            <person name="Yu X."/>
            <person name="Hao Y."/>
            <person name="Huang J."/>
            <person name="Zhao X.W."/>
            <person name="Ke S."/>
            <person name="Chen Y.Y."/>
            <person name="Wu W.L."/>
            <person name="Hsu J.L."/>
            <person name="Lin Y.F."/>
            <person name="Huang M.D."/>
            <person name="Li C.Y."/>
            <person name="Huang L."/>
            <person name="Wang Z.W."/>
            <person name="Zhao X."/>
            <person name="Zhong W.Y."/>
            <person name="Peng D.H."/>
            <person name="Ahmad S."/>
            <person name="Lan S."/>
            <person name="Zhang J.S."/>
            <person name="Tsai W.C."/>
            <person name="Van de Peer Y."/>
            <person name="Liu Z.J."/>
        </authorList>
    </citation>
    <scope>NUCLEOTIDE SEQUENCE</scope>
    <source>
        <strain evidence="2">SCP</strain>
    </source>
</reference>
<dbReference type="AlphaFoldDB" id="A0AAV9APH0"/>
<dbReference type="PANTHER" id="PTHR35119">
    <property type="entry name" value="PROTEIN POLYCHOME"/>
    <property type="match status" value="1"/>
</dbReference>
<dbReference type="EMBL" id="JAUJYN010000007">
    <property type="protein sequence ID" value="KAK1266056.1"/>
    <property type="molecule type" value="Genomic_DNA"/>
</dbReference>
<keyword evidence="3" id="KW-1185">Reference proteome</keyword>
<feature type="region of interest" description="Disordered" evidence="1">
    <location>
        <begin position="1"/>
        <end position="51"/>
    </location>
</feature>
<comment type="caution">
    <text evidence="2">The sequence shown here is derived from an EMBL/GenBank/DDBJ whole genome shotgun (WGS) entry which is preliminary data.</text>
</comment>
<accession>A0AAV9APH0</accession>
<reference evidence="2" key="2">
    <citation type="submission" date="2023-06" db="EMBL/GenBank/DDBJ databases">
        <authorList>
            <person name="Ma L."/>
            <person name="Liu K.-W."/>
            <person name="Li Z."/>
            <person name="Hsiao Y.-Y."/>
            <person name="Qi Y."/>
            <person name="Fu T."/>
            <person name="Tang G."/>
            <person name="Zhang D."/>
            <person name="Sun W.-H."/>
            <person name="Liu D.-K."/>
            <person name="Li Y."/>
            <person name="Chen G.-Z."/>
            <person name="Liu X.-D."/>
            <person name="Liao X.-Y."/>
            <person name="Jiang Y.-T."/>
            <person name="Yu X."/>
            <person name="Hao Y."/>
            <person name="Huang J."/>
            <person name="Zhao X.-W."/>
            <person name="Ke S."/>
            <person name="Chen Y.-Y."/>
            <person name="Wu W.-L."/>
            <person name="Hsu J.-L."/>
            <person name="Lin Y.-F."/>
            <person name="Huang M.-D."/>
            <person name="Li C.-Y."/>
            <person name="Huang L."/>
            <person name="Wang Z.-W."/>
            <person name="Zhao X."/>
            <person name="Zhong W.-Y."/>
            <person name="Peng D.-H."/>
            <person name="Ahmad S."/>
            <person name="Lan S."/>
            <person name="Zhang J.-S."/>
            <person name="Tsai W.-C."/>
            <person name="Van De Peer Y."/>
            <person name="Liu Z.-J."/>
        </authorList>
    </citation>
    <scope>NUCLEOTIDE SEQUENCE</scope>
    <source>
        <strain evidence="2">SCP</strain>
        <tissue evidence="2">Leaves</tissue>
    </source>
</reference>
<gene>
    <name evidence="2" type="ORF">QJS04_geneDACA016336</name>
</gene>
<feature type="compositionally biased region" description="Polar residues" evidence="1">
    <location>
        <begin position="99"/>
        <end position="108"/>
    </location>
</feature>
<dbReference type="InterPro" id="IPR034590">
    <property type="entry name" value="POLYCHOME/GIG1"/>
</dbReference>
<proteinExistence type="predicted"/>
<evidence type="ECO:0000256" key="1">
    <source>
        <dbReference type="SAM" id="MobiDB-lite"/>
    </source>
</evidence>
<dbReference type="Proteomes" id="UP001179952">
    <property type="component" value="Unassembled WGS sequence"/>
</dbReference>